<dbReference type="EMBL" id="UGGU01000001">
    <property type="protein sequence ID" value="STO26841.1"/>
    <property type="molecule type" value="Genomic_DNA"/>
</dbReference>
<reference evidence="2 3" key="1">
    <citation type="submission" date="2018-06" db="EMBL/GenBank/DDBJ databases">
        <authorList>
            <consortium name="Pathogen Informatics"/>
            <person name="Doyle S."/>
        </authorList>
    </citation>
    <scope>NUCLEOTIDE SEQUENCE [LARGE SCALE GENOMIC DNA]</scope>
    <source>
        <strain evidence="2 3">NCTC10723</strain>
    </source>
</reference>
<dbReference type="Proteomes" id="UP000255328">
    <property type="component" value="Unassembled WGS sequence"/>
</dbReference>
<proteinExistence type="predicted"/>
<accession>A0A377GP97</accession>
<evidence type="ECO:0000256" key="1">
    <source>
        <dbReference type="SAM" id="MobiDB-lite"/>
    </source>
</evidence>
<evidence type="ECO:0000313" key="3">
    <source>
        <dbReference type="Proteomes" id="UP000255328"/>
    </source>
</evidence>
<sequence>MNTSINWDIIFINTLSQEANLFINKKILAKYGLDLAVFISFLVNQYNYFLTNNQLTEDKMFFATDDDIFLFTNMPRTRITSIKKQAQQLGIISIKKLGQPIKTYYKVNFEFLVSVLSSTESIKELAYNRALSDEDLTEDYIRTLTYRELRLLCKKLEISYTNLSTKEDYINKILEVKQIKSSESTNNSDSIPCADKSHTNKNSSVCGKTANACAEKLPTRVQNFCTKHNINQAKTKSTKNKNHDIDDELDFFENLFKELGVNFTKTNKESVLRIRKRLSLKDTELYLRETYSAIIENKDVKNVEALFSAKIKKGERQINSKNNKEYTEKNDTIENPIEIDYMEIFEKLDTYDKLKIEEEAIELLIKEQQIEVTFIFKTKEAQPTIYKGMIKSYIERAMKAQNYV</sequence>
<evidence type="ECO:0008006" key="4">
    <source>
        <dbReference type="Google" id="ProtNLM"/>
    </source>
</evidence>
<organism evidence="2 3">
    <name type="scientific">Fusobacterium necrogenes</name>
    <dbReference type="NCBI Taxonomy" id="858"/>
    <lineage>
        <taxon>Bacteria</taxon>
        <taxon>Fusobacteriati</taxon>
        <taxon>Fusobacteriota</taxon>
        <taxon>Fusobacteriia</taxon>
        <taxon>Fusobacteriales</taxon>
        <taxon>Fusobacteriaceae</taxon>
        <taxon>Fusobacterium</taxon>
    </lineage>
</organism>
<dbReference type="AlphaFoldDB" id="A0A377GP97"/>
<dbReference type="OrthoDB" id="3199595at2"/>
<gene>
    <name evidence="2" type="ORF">NCTC10723_00010</name>
</gene>
<evidence type="ECO:0000313" key="2">
    <source>
        <dbReference type="EMBL" id="STO26841.1"/>
    </source>
</evidence>
<feature type="region of interest" description="Disordered" evidence="1">
    <location>
        <begin position="183"/>
        <end position="202"/>
    </location>
</feature>
<name>A0A377GP97_9FUSO</name>
<dbReference type="RefSeq" id="WP_115268144.1">
    <property type="nucleotide sequence ID" value="NZ_UGGU01000001.1"/>
</dbReference>
<keyword evidence="3" id="KW-1185">Reference proteome</keyword>
<protein>
    <recommendedName>
        <fullName evidence="4">Replication initiator protein A (RepA) N-terminus</fullName>
    </recommendedName>
</protein>